<comment type="similarity">
    <text evidence="1">Belongs to the PC-esterase family. TBL subfamily.</text>
</comment>
<evidence type="ECO:0000256" key="1">
    <source>
        <dbReference type="ARBA" id="ARBA00007727"/>
    </source>
</evidence>
<name>A0AA38G9B5_TAXCH</name>
<dbReference type="GO" id="GO:0005794">
    <property type="term" value="C:Golgi apparatus"/>
    <property type="evidence" value="ECO:0007669"/>
    <property type="project" value="TreeGrafter"/>
</dbReference>
<evidence type="ECO:0000313" key="3">
    <source>
        <dbReference type="EMBL" id="KAH9317198.1"/>
    </source>
</evidence>
<keyword evidence="4" id="KW-1185">Reference proteome</keyword>
<feature type="non-terminal residue" evidence="3">
    <location>
        <position position="1"/>
    </location>
</feature>
<proteinExistence type="inferred from homology"/>
<dbReference type="OMA" id="HRCYNER"/>
<dbReference type="PANTHER" id="PTHR32285">
    <property type="entry name" value="PROTEIN TRICHOME BIREFRINGENCE-LIKE 9-RELATED"/>
    <property type="match status" value="1"/>
</dbReference>
<dbReference type="InterPro" id="IPR029962">
    <property type="entry name" value="TBL"/>
</dbReference>
<dbReference type="GO" id="GO:0016413">
    <property type="term" value="F:O-acetyltransferase activity"/>
    <property type="evidence" value="ECO:0007669"/>
    <property type="project" value="InterPro"/>
</dbReference>
<dbReference type="PANTHER" id="PTHR32285:SF155">
    <property type="entry name" value="PROTEIN TRICHOME BIREFRINGENCE-LIKE 36"/>
    <property type="match status" value="1"/>
</dbReference>
<evidence type="ECO:0000259" key="2">
    <source>
        <dbReference type="Pfam" id="PF13839"/>
    </source>
</evidence>
<organism evidence="3 4">
    <name type="scientific">Taxus chinensis</name>
    <name type="common">Chinese yew</name>
    <name type="synonym">Taxus wallichiana var. chinensis</name>
    <dbReference type="NCBI Taxonomy" id="29808"/>
    <lineage>
        <taxon>Eukaryota</taxon>
        <taxon>Viridiplantae</taxon>
        <taxon>Streptophyta</taxon>
        <taxon>Embryophyta</taxon>
        <taxon>Tracheophyta</taxon>
        <taxon>Spermatophyta</taxon>
        <taxon>Pinopsida</taxon>
        <taxon>Pinidae</taxon>
        <taxon>Conifers II</taxon>
        <taxon>Cupressales</taxon>
        <taxon>Taxaceae</taxon>
        <taxon>Taxus</taxon>
    </lineage>
</organism>
<dbReference type="Pfam" id="PF13839">
    <property type="entry name" value="PC-Esterase"/>
    <property type="match status" value="1"/>
</dbReference>
<protein>
    <recommendedName>
        <fullName evidence="2">Trichome birefringence-like C-terminal domain-containing protein</fullName>
    </recommendedName>
</protein>
<dbReference type="EMBL" id="JAHRHJ020000004">
    <property type="protein sequence ID" value="KAH9317198.1"/>
    <property type="molecule type" value="Genomic_DNA"/>
</dbReference>
<feature type="non-terminal residue" evidence="3">
    <location>
        <position position="270"/>
    </location>
</feature>
<accession>A0AA38G9B5</accession>
<gene>
    <name evidence="3" type="ORF">KI387_018967</name>
</gene>
<reference evidence="3 4" key="1">
    <citation type="journal article" date="2021" name="Nat. Plants">
        <title>The Taxus genome provides insights into paclitaxel biosynthesis.</title>
        <authorList>
            <person name="Xiong X."/>
            <person name="Gou J."/>
            <person name="Liao Q."/>
            <person name="Li Y."/>
            <person name="Zhou Q."/>
            <person name="Bi G."/>
            <person name="Li C."/>
            <person name="Du R."/>
            <person name="Wang X."/>
            <person name="Sun T."/>
            <person name="Guo L."/>
            <person name="Liang H."/>
            <person name="Lu P."/>
            <person name="Wu Y."/>
            <person name="Zhang Z."/>
            <person name="Ro D.K."/>
            <person name="Shang Y."/>
            <person name="Huang S."/>
            <person name="Yan J."/>
        </authorList>
    </citation>
    <scope>NUCLEOTIDE SEQUENCE [LARGE SCALE GENOMIC DNA]</scope>
    <source>
        <strain evidence="3">Ta-2019</strain>
    </source>
</reference>
<dbReference type="AlphaFoldDB" id="A0AA38G9B5"/>
<dbReference type="Proteomes" id="UP000824469">
    <property type="component" value="Unassembled WGS sequence"/>
</dbReference>
<evidence type="ECO:0000313" key="4">
    <source>
        <dbReference type="Proteomes" id="UP000824469"/>
    </source>
</evidence>
<sequence>FNAFHMLERLRGKRLMFVGDSTNRNQWESMVCLLNAVIPNNKKSMVYGTPLMAFKALDYGASIEFFWAPFLVEVEVNRQGKRILRLDAIVNNGVYWKGVDILVFESAHWWTHTDSEKSWDLIMEGKRMYNDMDPMVAYRKGMTTWANWISSNINRRRSKVFFRGISPKHYSPSEWNEANGHRCYNEREPVRIRGYRPPVPSQLIILKQVLKRTRFPVVLLDITRLSEFRKDGHPSVYTSDLNAGQKKDPDRFADCSHWCLPGVPDTWNEL</sequence>
<comment type="caution">
    <text evidence="3">The sequence shown here is derived from an EMBL/GenBank/DDBJ whole genome shotgun (WGS) entry which is preliminary data.</text>
</comment>
<dbReference type="InterPro" id="IPR026057">
    <property type="entry name" value="TBL_C"/>
</dbReference>
<feature type="domain" description="Trichome birefringence-like C-terminal" evidence="2">
    <location>
        <begin position="1"/>
        <end position="270"/>
    </location>
</feature>